<evidence type="ECO:0000313" key="2">
    <source>
        <dbReference type="Proteomes" id="UP000554235"/>
    </source>
</evidence>
<dbReference type="EMBL" id="JAADYS010001062">
    <property type="protein sequence ID" value="KAF4465278.1"/>
    <property type="molecule type" value="Genomic_DNA"/>
</dbReference>
<proteinExistence type="predicted"/>
<keyword evidence="2" id="KW-1185">Reference proteome</keyword>
<protein>
    <submittedName>
        <fullName evidence="1">SET domain-containing 5</fullName>
    </submittedName>
</protein>
<name>A0A8H4LBU2_9HYPO</name>
<sequence>MSIIVNHASAGGRPRPTKADHSAIQDAAKMSPQWYLLRKEPSSSFTCPSYLFFTKVVSCQVTFALTTSTTIKKLYPTLIMGFDCGFDICPPLEATDSNKALYRDFLEHLWEKYRGVTDPDSRSPSGIVLITPETRHTEGSDKLSNDTKYFYYFMIGEAPHLPSHPDCCDRFLRFSSKYFGDRVCFWHELRETGDERQYGCYSWNRVYEAEKEVRDFHENMEKQ</sequence>
<dbReference type="AlphaFoldDB" id="A0A8H4LBU2"/>
<evidence type="ECO:0000313" key="1">
    <source>
        <dbReference type="EMBL" id="KAF4465278.1"/>
    </source>
</evidence>
<dbReference type="Proteomes" id="UP000554235">
    <property type="component" value="Unassembled WGS sequence"/>
</dbReference>
<gene>
    <name evidence="1" type="ORF">FALBO_7878</name>
</gene>
<comment type="caution">
    <text evidence="1">The sequence shown here is derived from an EMBL/GenBank/DDBJ whole genome shotgun (WGS) entry which is preliminary data.</text>
</comment>
<dbReference type="OrthoDB" id="265717at2759"/>
<organism evidence="1 2">
    <name type="scientific">Fusarium albosuccineum</name>
    <dbReference type="NCBI Taxonomy" id="1237068"/>
    <lineage>
        <taxon>Eukaryota</taxon>
        <taxon>Fungi</taxon>
        <taxon>Dikarya</taxon>
        <taxon>Ascomycota</taxon>
        <taxon>Pezizomycotina</taxon>
        <taxon>Sordariomycetes</taxon>
        <taxon>Hypocreomycetidae</taxon>
        <taxon>Hypocreales</taxon>
        <taxon>Nectriaceae</taxon>
        <taxon>Fusarium</taxon>
        <taxon>Fusarium decemcellulare species complex</taxon>
    </lineage>
</organism>
<accession>A0A8H4LBU2</accession>
<reference evidence="1 2" key="1">
    <citation type="submission" date="2020-01" db="EMBL/GenBank/DDBJ databases">
        <title>Identification and distribution of gene clusters putatively required for synthesis of sphingolipid metabolism inhibitors in phylogenetically diverse species of the filamentous fungus Fusarium.</title>
        <authorList>
            <person name="Kim H.-S."/>
            <person name="Busman M."/>
            <person name="Brown D.W."/>
            <person name="Divon H."/>
            <person name="Uhlig S."/>
            <person name="Proctor R.H."/>
        </authorList>
    </citation>
    <scope>NUCLEOTIDE SEQUENCE [LARGE SCALE GENOMIC DNA]</scope>
    <source>
        <strain evidence="1 2">NRRL 20459</strain>
    </source>
</reference>